<evidence type="ECO:0000313" key="2">
    <source>
        <dbReference type="EMBL" id="PWL08506.1"/>
    </source>
</evidence>
<protein>
    <submittedName>
        <fullName evidence="2">Uncharacterized protein</fullName>
    </submittedName>
</protein>
<keyword evidence="1" id="KW-1133">Transmembrane helix</keyword>
<evidence type="ECO:0000313" key="3">
    <source>
        <dbReference type="Proteomes" id="UP000246004"/>
    </source>
</evidence>
<feature type="transmembrane region" description="Helical" evidence="1">
    <location>
        <begin position="98"/>
        <end position="115"/>
    </location>
</feature>
<feature type="transmembrane region" description="Helical" evidence="1">
    <location>
        <begin position="71"/>
        <end position="92"/>
    </location>
</feature>
<comment type="caution">
    <text evidence="2">The sequence shown here is derived from an EMBL/GenBank/DDBJ whole genome shotgun (WGS) entry which is preliminary data.</text>
</comment>
<keyword evidence="1" id="KW-0472">Membrane</keyword>
<feature type="transmembrane region" description="Helical" evidence="1">
    <location>
        <begin position="149"/>
        <end position="171"/>
    </location>
</feature>
<dbReference type="AlphaFoldDB" id="A0A2V2BL77"/>
<dbReference type="Proteomes" id="UP000246004">
    <property type="component" value="Unassembled WGS sequence"/>
</dbReference>
<gene>
    <name evidence="2" type="ORF">MSCUN_05850</name>
</gene>
<organism evidence="2 3">
    <name type="scientific">Methanosphaera cuniculi</name>
    <dbReference type="NCBI Taxonomy" id="1077256"/>
    <lineage>
        <taxon>Archaea</taxon>
        <taxon>Methanobacteriati</taxon>
        <taxon>Methanobacteriota</taxon>
        <taxon>Methanomada group</taxon>
        <taxon>Methanobacteria</taxon>
        <taxon>Methanobacteriales</taxon>
        <taxon>Methanobacteriaceae</taxon>
        <taxon>Methanosphaera</taxon>
    </lineage>
</organism>
<keyword evidence="1" id="KW-0812">Transmembrane</keyword>
<evidence type="ECO:0000256" key="1">
    <source>
        <dbReference type="SAM" id="Phobius"/>
    </source>
</evidence>
<accession>A0A2V2BL77</accession>
<reference evidence="2 3" key="1">
    <citation type="submission" date="2016-04" db="EMBL/GenBank/DDBJ databases">
        <title>Genome sequence of Methanosphaera cuniculi DSM 4103.</title>
        <authorList>
            <person name="Poehlein A."/>
            <person name="Seedorf H."/>
            <person name="Daniel R."/>
        </authorList>
    </citation>
    <scope>NUCLEOTIDE SEQUENCE [LARGE SCALE GENOMIC DNA]</scope>
    <source>
        <strain evidence="2 3">DSM 4103</strain>
    </source>
</reference>
<dbReference type="EMBL" id="LWMS01000014">
    <property type="protein sequence ID" value="PWL08506.1"/>
    <property type="molecule type" value="Genomic_DNA"/>
</dbReference>
<feature type="transmembrane region" description="Helical" evidence="1">
    <location>
        <begin position="177"/>
        <end position="197"/>
    </location>
</feature>
<feature type="transmembrane region" description="Helical" evidence="1">
    <location>
        <begin position="209"/>
        <end position="227"/>
    </location>
</feature>
<feature type="transmembrane region" description="Helical" evidence="1">
    <location>
        <begin position="15"/>
        <end position="38"/>
    </location>
</feature>
<sequence length="229" mass="27069">MVFYMINNLFNNFSWFEILTFFVLLGFLIMLICDLYILKPFYTYVSNKADKPFYDGKIAPLFAFKNGKYMYIHNILLTLVFCFISFVIPELLFPGKNYILGTILIIIMLLPCFIIKGRGNIFHDPEIIQVSDNYTKLVNFKDGGYSSSYYILLTIFNMMFCFVFGVLAYIMLNNFKYFLVIVFCLIFEVMIIFVDFTDKIMPFNMQKESGFWIFTLIVALNIFYIAFRL</sequence>
<proteinExistence type="predicted"/>
<name>A0A2V2BL77_9EURY</name>